<dbReference type="EMBL" id="CM011688">
    <property type="protein sequence ID" value="TMS09909.1"/>
    <property type="molecule type" value="Genomic_DNA"/>
</dbReference>
<gene>
    <name evidence="1" type="ORF">E3U43_002568</name>
</gene>
<name>A0ACD3QSS1_LARCR</name>
<evidence type="ECO:0000313" key="1">
    <source>
        <dbReference type="EMBL" id="TMS09909.1"/>
    </source>
</evidence>
<accession>A0ACD3QSS1</accession>
<reference evidence="1" key="1">
    <citation type="submission" date="2018-11" db="EMBL/GenBank/DDBJ databases">
        <title>The sequence and de novo assembly of Larimichthys crocea genome using PacBio and Hi-C technologies.</title>
        <authorList>
            <person name="Xu P."/>
            <person name="Chen B."/>
            <person name="Zhou Z."/>
            <person name="Ke Q."/>
            <person name="Wu Y."/>
            <person name="Bai H."/>
            <person name="Pu F."/>
        </authorList>
    </citation>
    <scope>NUCLEOTIDE SEQUENCE</scope>
    <source>
        <tissue evidence="1">Muscle</tissue>
    </source>
</reference>
<comment type="caution">
    <text evidence="1">The sequence shown here is derived from an EMBL/GenBank/DDBJ whole genome shotgun (WGS) entry which is preliminary data.</text>
</comment>
<keyword evidence="2" id="KW-1185">Reference proteome</keyword>
<organism evidence="1 2">
    <name type="scientific">Larimichthys crocea</name>
    <name type="common">Large yellow croaker</name>
    <name type="synonym">Pseudosciaena crocea</name>
    <dbReference type="NCBI Taxonomy" id="215358"/>
    <lineage>
        <taxon>Eukaryota</taxon>
        <taxon>Metazoa</taxon>
        <taxon>Chordata</taxon>
        <taxon>Craniata</taxon>
        <taxon>Vertebrata</taxon>
        <taxon>Euteleostomi</taxon>
        <taxon>Actinopterygii</taxon>
        <taxon>Neopterygii</taxon>
        <taxon>Teleostei</taxon>
        <taxon>Neoteleostei</taxon>
        <taxon>Acanthomorphata</taxon>
        <taxon>Eupercaria</taxon>
        <taxon>Sciaenidae</taxon>
        <taxon>Larimichthys</taxon>
    </lineage>
</organism>
<dbReference type="Proteomes" id="UP000793456">
    <property type="component" value="Chromosome XV"/>
</dbReference>
<protein>
    <submittedName>
        <fullName evidence="1">Uncharacterized protein</fullName>
    </submittedName>
</protein>
<proteinExistence type="predicted"/>
<evidence type="ECO:0000313" key="2">
    <source>
        <dbReference type="Proteomes" id="UP000793456"/>
    </source>
</evidence>
<sequence>MTDICDVRGGQLWHMMNFTDYENYAEIQRFVLLYYVSLSVFCELFVCLSVCSECFPSGLLHVGLYTRFKCGIKGLLPEDVGEQCLNDSSMLEKNSRIVSEPRAEQNDSS</sequence>